<dbReference type="Pfam" id="PF02625">
    <property type="entry name" value="XdhC_CoxI"/>
    <property type="match status" value="1"/>
</dbReference>
<feature type="domain" description="XdhC Rossmann" evidence="2">
    <location>
        <begin position="110"/>
        <end position="252"/>
    </location>
</feature>
<feature type="domain" description="XdhC- CoxI" evidence="1">
    <location>
        <begin position="13"/>
        <end position="74"/>
    </location>
</feature>
<accession>A0ABY1JE26</accession>
<keyword evidence="4" id="KW-1185">Reference proteome</keyword>
<dbReference type="InterPro" id="IPR052698">
    <property type="entry name" value="MoCofactor_Util/Proc"/>
</dbReference>
<protein>
    <submittedName>
        <fullName evidence="3">Xanthine dehydrogenase accessory factor</fullName>
    </submittedName>
</protein>
<dbReference type="PANTHER" id="PTHR30388:SF6">
    <property type="entry name" value="XANTHINE DEHYDROGENASE SUBUNIT A-RELATED"/>
    <property type="match status" value="1"/>
</dbReference>
<proteinExistence type="predicted"/>
<sequence length="268" mass="29178">MDLTIVQALKDSIEKGKRSVLCTVIDEEGSAPRNVGAKMLVWEDGSIVGTIGGGILEYHVIQEALKLIREGRPSSLYSEEFTATEPTDTKAACGGKAKVFLELIGRKKEVLIFGAGHVGKAVAQVASFLNYAVTVWDEREEFANTQNIPWARTIACPLDEAFEKHLSFHDLTHVIVATRGHSLDTEVVQKLEGKKTAYIGVIGSKRKIAVMKENLSKMSVSQEFLDSIFAPIGLPIKAETPEEIAISIMSEVIAVDNGANIKALRQSL</sequence>
<dbReference type="PANTHER" id="PTHR30388">
    <property type="entry name" value="ALDEHYDE OXIDOREDUCTASE MOLYBDENUM COFACTOR ASSEMBLY PROTEIN"/>
    <property type="match status" value="1"/>
</dbReference>
<dbReference type="RefSeq" id="WP_074199746.1">
    <property type="nucleotide sequence ID" value="NZ_FSQZ01000001.1"/>
</dbReference>
<reference evidence="3 4" key="1">
    <citation type="submission" date="2016-11" db="EMBL/GenBank/DDBJ databases">
        <authorList>
            <person name="Varghese N."/>
            <person name="Submissions S."/>
        </authorList>
    </citation>
    <scope>NUCLEOTIDE SEQUENCE [LARGE SCALE GENOMIC DNA]</scope>
    <source>
        <strain evidence="3 4">DSM 20664</strain>
    </source>
</reference>
<comment type="caution">
    <text evidence="3">The sequence shown here is derived from an EMBL/GenBank/DDBJ whole genome shotgun (WGS) entry which is preliminary data.</text>
</comment>
<dbReference type="InterPro" id="IPR036291">
    <property type="entry name" value="NAD(P)-bd_dom_sf"/>
</dbReference>
<evidence type="ECO:0000259" key="2">
    <source>
        <dbReference type="Pfam" id="PF13478"/>
    </source>
</evidence>
<dbReference type="Pfam" id="PF13478">
    <property type="entry name" value="XdhC_C"/>
    <property type="match status" value="1"/>
</dbReference>
<name>A0ABY1JE26_9BACT</name>
<dbReference type="Proteomes" id="UP000185093">
    <property type="component" value="Unassembled WGS sequence"/>
</dbReference>
<organism evidence="3 4">
    <name type="scientific">Acetomicrobium flavidum</name>
    <dbReference type="NCBI Taxonomy" id="49896"/>
    <lineage>
        <taxon>Bacteria</taxon>
        <taxon>Thermotogati</taxon>
        <taxon>Synergistota</taxon>
        <taxon>Synergistia</taxon>
        <taxon>Synergistales</taxon>
        <taxon>Acetomicrobiaceae</taxon>
        <taxon>Acetomicrobium</taxon>
    </lineage>
</organism>
<evidence type="ECO:0000313" key="3">
    <source>
        <dbReference type="EMBL" id="SIN71273.1"/>
    </source>
</evidence>
<dbReference type="SUPFAM" id="SSF51735">
    <property type="entry name" value="NAD(P)-binding Rossmann-fold domains"/>
    <property type="match status" value="1"/>
</dbReference>
<dbReference type="Gene3D" id="3.40.50.720">
    <property type="entry name" value="NAD(P)-binding Rossmann-like Domain"/>
    <property type="match status" value="1"/>
</dbReference>
<evidence type="ECO:0000313" key="4">
    <source>
        <dbReference type="Proteomes" id="UP000185093"/>
    </source>
</evidence>
<gene>
    <name evidence="3" type="ORF">SAMN05444368_1412</name>
</gene>
<dbReference type="InterPro" id="IPR027051">
    <property type="entry name" value="XdhC_Rossmann_dom"/>
</dbReference>
<evidence type="ECO:0000259" key="1">
    <source>
        <dbReference type="Pfam" id="PF02625"/>
    </source>
</evidence>
<dbReference type="InterPro" id="IPR003777">
    <property type="entry name" value="XdhC_CoxI"/>
</dbReference>
<dbReference type="EMBL" id="FSQZ01000001">
    <property type="protein sequence ID" value="SIN71273.1"/>
    <property type="molecule type" value="Genomic_DNA"/>
</dbReference>